<organism evidence="1 2">
    <name type="scientific">Entomophthora muscae</name>
    <dbReference type="NCBI Taxonomy" id="34485"/>
    <lineage>
        <taxon>Eukaryota</taxon>
        <taxon>Fungi</taxon>
        <taxon>Fungi incertae sedis</taxon>
        <taxon>Zoopagomycota</taxon>
        <taxon>Entomophthoromycotina</taxon>
        <taxon>Entomophthoromycetes</taxon>
        <taxon>Entomophthorales</taxon>
        <taxon>Entomophthoraceae</taxon>
        <taxon>Entomophthora</taxon>
    </lineage>
</organism>
<keyword evidence="1" id="KW-0378">Hydrolase</keyword>
<comment type="caution">
    <text evidence="1">The sequence shown here is derived from an EMBL/GenBank/DDBJ whole genome shotgun (WGS) entry which is preliminary data.</text>
</comment>
<protein>
    <submittedName>
        <fullName evidence="1">Carbon-nitrogen hydrolase</fullName>
    </submittedName>
</protein>
<accession>A0ACC2UCN2</accession>
<name>A0ACC2UCN2_9FUNG</name>
<sequence length="103" mass="11529">MPSLIQLVLVQYSPIIGDISSNIQKVDSLLQEYLKRTSLKKDGSRIIILPELSLTGYLFESIEEITPFIEPTPPLKSTLQDSDLVMSASIRWAHENGKTADKN</sequence>
<evidence type="ECO:0000313" key="1">
    <source>
        <dbReference type="EMBL" id="KAJ9084648.1"/>
    </source>
</evidence>
<reference evidence="1" key="1">
    <citation type="submission" date="2022-04" db="EMBL/GenBank/DDBJ databases">
        <title>Genome of the entomopathogenic fungus Entomophthora muscae.</title>
        <authorList>
            <person name="Elya C."/>
            <person name="Lovett B.R."/>
            <person name="Lee E."/>
            <person name="Macias A.M."/>
            <person name="Hajek A.E."/>
            <person name="De Bivort B.L."/>
            <person name="Kasson M.T."/>
            <person name="De Fine Licht H.H."/>
            <person name="Stajich J.E."/>
        </authorList>
    </citation>
    <scope>NUCLEOTIDE SEQUENCE</scope>
    <source>
        <strain evidence="1">Berkeley</strain>
    </source>
</reference>
<proteinExistence type="predicted"/>
<dbReference type="EMBL" id="QTSX02000820">
    <property type="protein sequence ID" value="KAJ9084648.1"/>
    <property type="molecule type" value="Genomic_DNA"/>
</dbReference>
<dbReference type="Proteomes" id="UP001165960">
    <property type="component" value="Unassembled WGS sequence"/>
</dbReference>
<keyword evidence="2" id="KW-1185">Reference proteome</keyword>
<gene>
    <name evidence="1" type="primary">NTA1</name>
    <name evidence="1" type="ORF">DSO57_1022135</name>
</gene>
<evidence type="ECO:0000313" key="2">
    <source>
        <dbReference type="Proteomes" id="UP001165960"/>
    </source>
</evidence>